<evidence type="ECO:0000313" key="3">
    <source>
        <dbReference type="Proteomes" id="UP000663829"/>
    </source>
</evidence>
<feature type="non-terminal residue" evidence="1">
    <location>
        <position position="1"/>
    </location>
</feature>
<keyword evidence="3" id="KW-1185">Reference proteome</keyword>
<dbReference type="Proteomes" id="UP000681722">
    <property type="component" value="Unassembled WGS sequence"/>
</dbReference>
<sequence>SDGVDNDIYVIDSLLLAAFKDIDGEYFSTLDDMVDKAEYLQTMGLYELIFNVRTKRTVSLKKQC</sequence>
<dbReference type="EMBL" id="CAJOBC010105673">
    <property type="protein sequence ID" value="CAF4499111.1"/>
    <property type="molecule type" value="Genomic_DNA"/>
</dbReference>
<name>A0A816BNT7_9BILA</name>
<dbReference type="AlphaFoldDB" id="A0A816BNT7"/>
<evidence type="ECO:0000313" key="1">
    <source>
        <dbReference type="EMBL" id="CAF1613912.1"/>
    </source>
</evidence>
<reference evidence="1" key="1">
    <citation type="submission" date="2021-02" db="EMBL/GenBank/DDBJ databases">
        <authorList>
            <person name="Nowell W R."/>
        </authorList>
    </citation>
    <scope>NUCLEOTIDE SEQUENCE</scope>
</reference>
<dbReference type="Proteomes" id="UP000663829">
    <property type="component" value="Unassembled WGS sequence"/>
</dbReference>
<organism evidence="1 3">
    <name type="scientific">Didymodactylos carnosus</name>
    <dbReference type="NCBI Taxonomy" id="1234261"/>
    <lineage>
        <taxon>Eukaryota</taxon>
        <taxon>Metazoa</taxon>
        <taxon>Spiralia</taxon>
        <taxon>Gnathifera</taxon>
        <taxon>Rotifera</taxon>
        <taxon>Eurotatoria</taxon>
        <taxon>Bdelloidea</taxon>
        <taxon>Philodinida</taxon>
        <taxon>Philodinidae</taxon>
        <taxon>Didymodactylos</taxon>
    </lineage>
</organism>
<proteinExistence type="predicted"/>
<protein>
    <submittedName>
        <fullName evidence="1">Uncharacterized protein</fullName>
    </submittedName>
</protein>
<accession>A0A816BNT7</accession>
<comment type="caution">
    <text evidence="1">The sequence shown here is derived from an EMBL/GenBank/DDBJ whole genome shotgun (WGS) entry which is preliminary data.</text>
</comment>
<evidence type="ECO:0000313" key="2">
    <source>
        <dbReference type="EMBL" id="CAF4499111.1"/>
    </source>
</evidence>
<dbReference type="EMBL" id="CAJNOQ010038802">
    <property type="protein sequence ID" value="CAF1613912.1"/>
    <property type="molecule type" value="Genomic_DNA"/>
</dbReference>
<gene>
    <name evidence="1" type="ORF">GPM918_LOCUS43287</name>
    <name evidence="2" type="ORF">SRO942_LOCUS44740</name>
</gene>